<keyword evidence="1" id="KW-0812">Transmembrane</keyword>
<protein>
    <submittedName>
        <fullName evidence="2">Uncharacterized protein</fullName>
    </submittedName>
</protein>
<dbReference type="AlphaFoldDB" id="A0A540WCH0"/>
<feature type="transmembrane region" description="Helical" evidence="1">
    <location>
        <begin position="110"/>
        <end position="137"/>
    </location>
</feature>
<dbReference type="OrthoDB" id="10008950at2"/>
<evidence type="ECO:0000256" key="1">
    <source>
        <dbReference type="SAM" id="Phobius"/>
    </source>
</evidence>
<evidence type="ECO:0000313" key="3">
    <source>
        <dbReference type="Proteomes" id="UP000319103"/>
    </source>
</evidence>
<gene>
    <name evidence="2" type="ORF">E6W39_36825</name>
</gene>
<dbReference type="Proteomes" id="UP000319103">
    <property type="component" value="Unassembled WGS sequence"/>
</dbReference>
<comment type="caution">
    <text evidence="2">The sequence shown here is derived from an EMBL/GenBank/DDBJ whole genome shotgun (WGS) entry which is preliminary data.</text>
</comment>
<dbReference type="EMBL" id="VIGB01000003">
    <property type="protein sequence ID" value="TQF06740.1"/>
    <property type="molecule type" value="Genomic_DNA"/>
</dbReference>
<keyword evidence="1" id="KW-0472">Membrane</keyword>
<dbReference type="RefSeq" id="WP_141637150.1">
    <property type="nucleotide sequence ID" value="NZ_VIGB01000003.1"/>
</dbReference>
<accession>A0A540WCH0</accession>
<feature type="transmembrane region" description="Helical" evidence="1">
    <location>
        <begin position="158"/>
        <end position="181"/>
    </location>
</feature>
<proteinExistence type="predicted"/>
<organism evidence="2 3">
    <name type="scientific">Kitasatospora acidiphila</name>
    <dbReference type="NCBI Taxonomy" id="2567942"/>
    <lineage>
        <taxon>Bacteria</taxon>
        <taxon>Bacillati</taxon>
        <taxon>Actinomycetota</taxon>
        <taxon>Actinomycetes</taxon>
        <taxon>Kitasatosporales</taxon>
        <taxon>Streptomycetaceae</taxon>
        <taxon>Kitasatospora</taxon>
    </lineage>
</organism>
<evidence type="ECO:0000313" key="2">
    <source>
        <dbReference type="EMBL" id="TQF06740.1"/>
    </source>
</evidence>
<sequence length="182" mass="19018">MISGDSGTAAGLRYTAVGIAATGLGGIGTAFCVDQAVLDAGLVGDQASVQQCVTSKDGKTFTTSCWGTVHAQRGDWSARLDEMPRSYSPDQAVQVRCTARDCRQPDVSGAAGFLMGFCVTLVVLGAGLLSLLTAARCRLGPDFARVTHPRRAKLVDKGFTVFWLSVVVLFFGSAVVLLAGVR</sequence>
<keyword evidence="3" id="KW-1185">Reference proteome</keyword>
<reference evidence="2 3" key="1">
    <citation type="submission" date="2019-06" db="EMBL/GenBank/DDBJ databases">
        <title>Description of Kitasatospora acidophila sp. nov. isolated from pine grove soil, and reclassification of Streptomyces novaecaesareae to Kitasatospora novaeceasareae comb. nov.</title>
        <authorList>
            <person name="Kim M.J."/>
        </authorList>
    </citation>
    <scope>NUCLEOTIDE SEQUENCE [LARGE SCALE GENOMIC DNA]</scope>
    <source>
        <strain evidence="2 3">MMS16-CNU292</strain>
    </source>
</reference>
<name>A0A540WCH0_9ACTN</name>
<keyword evidence="1" id="KW-1133">Transmembrane helix</keyword>